<keyword evidence="5 8" id="KW-0804">Transcription</keyword>
<dbReference type="GO" id="GO:0003712">
    <property type="term" value="F:transcription coregulator activity"/>
    <property type="evidence" value="ECO:0007669"/>
    <property type="project" value="InterPro"/>
</dbReference>
<accession>A0AAV9I0T8</accession>
<dbReference type="AlphaFoldDB" id="A0AAV9I0T8"/>
<dbReference type="GO" id="GO:0016592">
    <property type="term" value="C:mediator complex"/>
    <property type="evidence" value="ECO:0007669"/>
    <property type="project" value="InterPro"/>
</dbReference>
<dbReference type="Proteomes" id="UP001321749">
    <property type="component" value="Unassembled WGS sequence"/>
</dbReference>
<keyword evidence="12" id="KW-1185">Reference proteome</keyword>
<feature type="compositionally biased region" description="Low complexity" evidence="10">
    <location>
        <begin position="158"/>
        <end position="167"/>
    </location>
</feature>
<feature type="compositionally biased region" description="Gly residues" evidence="10">
    <location>
        <begin position="319"/>
        <end position="335"/>
    </location>
</feature>
<evidence type="ECO:0000256" key="3">
    <source>
        <dbReference type="ARBA" id="ARBA00020629"/>
    </source>
</evidence>
<feature type="compositionally biased region" description="Basic and acidic residues" evidence="10">
    <location>
        <begin position="258"/>
        <end position="312"/>
    </location>
</feature>
<keyword evidence="8" id="KW-0010">Activator</keyword>
<evidence type="ECO:0000256" key="9">
    <source>
        <dbReference type="SAM" id="Coils"/>
    </source>
</evidence>
<feature type="compositionally biased region" description="Polar residues" evidence="10">
    <location>
        <begin position="141"/>
        <end position="157"/>
    </location>
</feature>
<reference evidence="11" key="1">
    <citation type="journal article" date="2023" name="Mol. Phylogenet. Evol.">
        <title>Genome-scale phylogeny and comparative genomics of the fungal order Sordariales.</title>
        <authorList>
            <person name="Hensen N."/>
            <person name="Bonometti L."/>
            <person name="Westerberg I."/>
            <person name="Brannstrom I.O."/>
            <person name="Guillou S."/>
            <person name="Cros-Aarteil S."/>
            <person name="Calhoun S."/>
            <person name="Haridas S."/>
            <person name="Kuo A."/>
            <person name="Mondo S."/>
            <person name="Pangilinan J."/>
            <person name="Riley R."/>
            <person name="LaButti K."/>
            <person name="Andreopoulos B."/>
            <person name="Lipzen A."/>
            <person name="Chen C."/>
            <person name="Yan M."/>
            <person name="Daum C."/>
            <person name="Ng V."/>
            <person name="Clum A."/>
            <person name="Steindorff A."/>
            <person name="Ohm R.A."/>
            <person name="Martin F."/>
            <person name="Silar P."/>
            <person name="Natvig D.O."/>
            <person name="Lalanne C."/>
            <person name="Gautier V."/>
            <person name="Ament-Velasquez S.L."/>
            <person name="Kruys A."/>
            <person name="Hutchinson M.I."/>
            <person name="Powell A.J."/>
            <person name="Barry K."/>
            <person name="Miller A.N."/>
            <person name="Grigoriev I.V."/>
            <person name="Debuchy R."/>
            <person name="Gladieux P."/>
            <person name="Hiltunen Thoren M."/>
            <person name="Johannesson H."/>
        </authorList>
    </citation>
    <scope>NUCLEOTIDE SEQUENCE</scope>
    <source>
        <strain evidence="11">PSN324</strain>
    </source>
</reference>
<feature type="compositionally biased region" description="Acidic residues" evidence="10">
    <location>
        <begin position="358"/>
        <end position="369"/>
    </location>
</feature>
<evidence type="ECO:0000313" key="11">
    <source>
        <dbReference type="EMBL" id="KAK4465433.1"/>
    </source>
</evidence>
<evidence type="ECO:0000256" key="4">
    <source>
        <dbReference type="ARBA" id="ARBA00023015"/>
    </source>
</evidence>
<organism evidence="11 12">
    <name type="scientific">Cladorrhinum samala</name>
    <dbReference type="NCBI Taxonomy" id="585594"/>
    <lineage>
        <taxon>Eukaryota</taxon>
        <taxon>Fungi</taxon>
        <taxon>Dikarya</taxon>
        <taxon>Ascomycota</taxon>
        <taxon>Pezizomycotina</taxon>
        <taxon>Sordariomycetes</taxon>
        <taxon>Sordariomycetidae</taxon>
        <taxon>Sordariales</taxon>
        <taxon>Podosporaceae</taxon>
        <taxon>Cladorrhinum</taxon>
    </lineage>
</organism>
<comment type="subunit">
    <text evidence="8">Component of the Mediator complex.</text>
</comment>
<evidence type="ECO:0000256" key="2">
    <source>
        <dbReference type="ARBA" id="ARBA00009626"/>
    </source>
</evidence>
<feature type="coiled-coil region" evidence="9">
    <location>
        <begin position="36"/>
        <end position="80"/>
    </location>
</feature>
<evidence type="ECO:0000256" key="5">
    <source>
        <dbReference type="ARBA" id="ARBA00023163"/>
    </source>
</evidence>
<keyword evidence="6 8" id="KW-0539">Nucleus</keyword>
<evidence type="ECO:0000256" key="6">
    <source>
        <dbReference type="ARBA" id="ARBA00023242"/>
    </source>
</evidence>
<gene>
    <name evidence="8" type="primary">MED4</name>
    <name evidence="11" type="ORF">QBC42DRAFT_169045</name>
</gene>
<feature type="compositionally biased region" description="Low complexity" evidence="10">
    <location>
        <begin position="181"/>
        <end position="209"/>
    </location>
</feature>
<keyword evidence="9" id="KW-0175">Coiled coil</keyword>
<comment type="function">
    <text evidence="8">Component of the Mediator complex, a coactivator involved in the regulated transcription of nearly all RNA polymerase II-dependent genes. Mediator functions as a bridge to convey information from gene-specific regulatory proteins to the basal RNA polymerase II transcription machinery. Mediator is recruited to promoters by direct interactions with regulatory proteins and serves as a scaffold for the assembly of a functional preinitiation complex with RNA polymerase II and the general transcription factors.</text>
</comment>
<evidence type="ECO:0000256" key="10">
    <source>
        <dbReference type="SAM" id="MobiDB-lite"/>
    </source>
</evidence>
<feature type="region of interest" description="Disordered" evidence="10">
    <location>
        <begin position="256"/>
        <end position="369"/>
    </location>
</feature>
<dbReference type="InterPro" id="IPR019258">
    <property type="entry name" value="Mediator_Med4"/>
</dbReference>
<dbReference type="GO" id="GO:0006357">
    <property type="term" value="P:regulation of transcription by RNA polymerase II"/>
    <property type="evidence" value="ECO:0007669"/>
    <property type="project" value="InterPro"/>
</dbReference>
<feature type="compositionally biased region" description="Low complexity" evidence="10">
    <location>
        <begin position="336"/>
        <end position="345"/>
    </location>
</feature>
<proteinExistence type="inferred from homology"/>
<evidence type="ECO:0000256" key="8">
    <source>
        <dbReference type="RuleBase" id="RU364141"/>
    </source>
</evidence>
<reference evidence="11" key="2">
    <citation type="submission" date="2023-06" db="EMBL/GenBank/DDBJ databases">
        <authorList>
            <consortium name="Lawrence Berkeley National Laboratory"/>
            <person name="Mondo S.J."/>
            <person name="Hensen N."/>
            <person name="Bonometti L."/>
            <person name="Westerberg I."/>
            <person name="Brannstrom I.O."/>
            <person name="Guillou S."/>
            <person name="Cros-Aarteil S."/>
            <person name="Calhoun S."/>
            <person name="Haridas S."/>
            <person name="Kuo A."/>
            <person name="Pangilinan J."/>
            <person name="Riley R."/>
            <person name="Labutti K."/>
            <person name="Andreopoulos B."/>
            <person name="Lipzen A."/>
            <person name="Chen C."/>
            <person name="Yanf M."/>
            <person name="Daum C."/>
            <person name="Ng V."/>
            <person name="Clum A."/>
            <person name="Steindorff A."/>
            <person name="Ohm R."/>
            <person name="Martin F."/>
            <person name="Silar P."/>
            <person name="Natvig D."/>
            <person name="Lalanne C."/>
            <person name="Gautier V."/>
            <person name="Ament-Velasquez S.L."/>
            <person name="Kruys A."/>
            <person name="Hutchinson M.I."/>
            <person name="Powell A.J."/>
            <person name="Barry K."/>
            <person name="Miller A.N."/>
            <person name="Grigoriev I.V."/>
            <person name="Debuchy R."/>
            <person name="Gladieux P."/>
            <person name="Thoren M.H."/>
            <person name="Johannesson H."/>
        </authorList>
    </citation>
    <scope>NUCLEOTIDE SEQUENCE</scope>
    <source>
        <strain evidence="11">PSN324</strain>
    </source>
</reference>
<keyword evidence="4 8" id="KW-0805">Transcription regulation</keyword>
<evidence type="ECO:0000313" key="12">
    <source>
        <dbReference type="Proteomes" id="UP001321749"/>
    </source>
</evidence>
<protein>
    <recommendedName>
        <fullName evidence="3 8">Mediator of RNA polymerase II transcription subunit 4</fullName>
    </recommendedName>
    <alternativeName>
        <fullName evidence="7 8">Mediator complex subunit 4</fullName>
    </alternativeName>
</protein>
<sequence length="369" mass="40336">MEKKLDERFERVEKALAALVDSLTKYNPSEKLAADLVEADRELSVVLKELQTHQNNVAKIKKLQEETDALDSQTKNILQNLWDMRKELKSTPTTTYADSSSPRYAFTTAELLAYARRISPNTLPPPGITNGVDLSAPRSPSPNNLASQTPGANSSFVGTPAASTPAAGAPPTPLNGNVGTPQPQSQAQSQVQAQAQQQQQQQPSQQQQQTSTSIAHLPPHLAMQLNPNENPPFFPWPTIDKIRSGALMKYQDLVNRGIDPKNYDPEEEERRKKDEEQARKEAEERARQEREEHERRRREEVERMMREREAARQAEAAAAGGGGGGGGGGAGGGSISGPSAGAPPSVQRPAAKQFTFLDADDDDDDDEEE</sequence>
<dbReference type="Pfam" id="PF10018">
    <property type="entry name" value="Med4"/>
    <property type="match status" value="1"/>
</dbReference>
<evidence type="ECO:0000256" key="1">
    <source>
        <dbReference type="ARBA" id="ARBA00004123"/>
    </source>
</evidence>
<comment type="subcellular location">
    <subcellularLocation>
        <location evidence="1 8">Nucleus</location>
    </subcellularLocation>
</comment>
<comment type="similarity">
    <text evidence="2 8">Belongs to the Mediator complex subunit 4 family.</text>
</comment>
<evidence type="ECO:0000256" key="7">
    <source>
        <dbReference type="ARBA" id="ARBA00031257"/>
    </source>
</evidence>
<name>A0AAV9I0T8_9PEZI</name>
<dbReference type="EMBL" id="MU864939">
    <property type="protein sequence ID" value="KAK4465433.1"/>
    <property type="molecule type" value="Genomic_DNA"/>
</dbReference>
<comment type="caution">
    <text evidence="11">The sequence shown here is derived from an EMBL/GenBank/DDBJ whole genome shotgun (WGS) entry which is preliminary data.</text>
</comment>
<feature type="region of interest" description="Disordered" evidence="10">
    <location>
        <begin position="120"/>
        <end position="212"/>
    </location>
</feature>